<evidence type="ECO:0000313" key="3">
    <source>
        <dbReference type="Proteomes" id="UP000030765"/>
    </source>
</evidence>
<organism evidence="1">
    <name type="scientific">Anopheles sinensis</name>
    <name type="common">Mosquito</name>
    <dbReference type="NCBI Taxonomy" id="74873"/>
    <lineage>
        <taxon>Eukaryota</taxon>
        <taxon>Metazoa</taxon>
        <taxon>Ecdysozoa</taxon>
        <taxon>Arthropoda</taxon>
        <taxon>Hexapoda</taxon>
        <taxon>Insecta</taxon>
        <taxon>Pterygota</taxon>
        <taxon>Neoptera</taxon>
        <taxon>Endopterygota</taxon>
        <taxon>Diptera</taxon>
        <taxon>Nematocera</taxon>
        <taxon>Culicoidea</taxon>
        <taxon>Culicidae</taxon>
        <taxon>Anophelinae</taxon>
        <taxon>Anopheles</taxon>
    </lineage>
</organism>
<accession>A0A084VJ42</accession>
<reference evidence="2" key="2">
    <citation type="submission" date="2020-05" db="UniProtKB">
        <authorList>
            <consortium name="EnsemblMetazoa"/>
        </authorList>
    </citation>
    <scope>IDENTIFICATION</scope>
</reference>
<dbReference type="EMBL" id="ATLV01013430">
    <property type="status" value="NOT_ANNOTATED_CDS"/>
    <property type="molecule type" value="Genomic_DNA"/>
</dbReference>
<evidence type="ECO:0000313" key="1">
    <source>
        <dbReference type="EMBL" id="KFB37986.1"/>
    </source>
</evidence>
<dbReference type="EnsemblMetazoa" id="ASIC005161-RA">
    <property type="protein sequence ID" value="ASIC005161-PA"/>
    <property type="gene ID" value="ASIC005161"/>
</dbReference>
<reference evidence="1 3" key="1">
    <citation type="journal article" date="2014" name="BMC Genomics">
        <title>Genome sequence of Anopheles sinensis provides insight into genetics basis of mosquito competence for malaria parasites.</title>
        <authorList>
            <person name="Zhou D."/>
            <person name="Zhang D."/>
            <person name="Ding G."/>
            <person name="Shi L."/>
            <person name="Hou Q."/>
            <person name="Ye Y."/>
            <person name="Xu Y."/>
            <person name="Zhou H."/>
            <person name="Xiong C."/>
            <person name="Li S."/>
            <person name="Yu J."/>
            <person name="Hong S."/>
            <person name="Yu X."/>
            <person name="Zou P."/>
            <person name="Chen C."/>
            <person name="Chang X."/>
            <person name="Wang W."/>
            <person name="Lv Y."/>
            <person name="Sun Y."/>
            <person name="Ma L."/>
            <person name="Shen B."/>
            <person name="Zhu C."/>
        </authorList>
    </citation>
    <scope>NUCLEOTIDE SEQUENCE [LARGE SCALE GENOMIC DNA]</scope>
</reference>
<dbReference type="Proteomes" id="UP000030765">
    <property type="component" value="Unassembled WGS sequence"/>
</dbReference>
<dbReference type="EMBL" id="KE524855">
    <property type="protein sequence ID" value="KFB37986.1"/>
    <property type="molecule type" value="Genomic_DNA"/>
</dbReference>
<sequence>MLGCAPWPCVGVTDDKFCTTISPRPPRLLLLHQEMVAHFVVCNSRYQQQPPTMQEVGETRFLTMLCEGDAKCFALCRGKPNDRFEFRKPPSPAVTWTMGYGVNWCMCVQPQNRSQFCLSTANPHPPFPLFPRAQRIAIVENESARNKSNQQRITKNLFFLYK</sequence>
<dbReference type="AlphaFoldDB" id="A0A084VJ42"/>
<proteinExistence type="predicted"/>
<dbReference type="VEuPathDB" id="VectorBase:ASIC005161"/>
<evidence type="ECO:0000313" key="2">
    <source>
        <dbReference type="EnsemblMetazoa" id="ASIC005161-PA"/>
    </source>
</evidence>
<protein>
    <submittedName>
        <fullName evidence="1 2">Uncharacterized protein</fullName>
    </submittedName>
</protein>
<gene>
    <name evidence="1" type="ORF">ZHAS_00005161</name>
</gene>
<keyword evidence="3" id="KW-1185">Reference proteome</keyword>
<name>A0A084VJ42_ANOSI</name>